<evidence type="ECO:0000256" key="1">
    <source>
        <dbReference type="SAM" id="Coils"/>
    </source>
</evidence>
<dbReference type="PANTHER" id="PTHR41259:SF1">
    <property type="entry name" value="DOUBLE-STRAND BREAK REPAIR RAD50 ATPASE, PUTATIVE-RELATED"/>
    <property type="match status" value="1"/>
</dbReference>
<dbReference type="PATRIC" id="fig|1123500.6.peg.114"/>
<feature type="coiled-coil region" evidence="1">
    <location>
        <begin position="183"/>
        <end position="230"/>
    </location>
</feature>
<keyword evidence="4" id="KW-1185">Reference proteome</keyword>
<dbReference type="GO" id="GO:0006302">
    <property type="term" value="P:double-strand break repair"/>
    <property type="evidence" value="ECO:0007669"/>
    <property type="project" value="InterPro"/>
</dbReference>
<keyword evidence="1" id="KW-0175">Coiled coil</keyword>
<dbReference type="eggNOG" id="COG4717">
    <property type="taxonomic scope" value="Bacteria"/>
</dbReference>
<feature type="domain" description="Rad50/SbcC-type AAA" evidence="2">
    <location>
        <begin position="5"/>
        <end position="250"/>
    </location>
</feature>
<dbReference type="Pfam" id="PF13476">
    <property type="entry name" value="AAA_23"/>
    <property type="match status" value="1"/>
</dbReference>
<proteinExistence type="predicted"/>
<evidence type="ECO:0000259" key="2">
    <source>
        <dbReference type="Pfam" id="PF13476"/>
    </source>
</evidence>
<dbReference type="GO" id="GO:0016887">
    <property type="term" value="F:ATP hydrolysis activity"/>
    <property type="evidence" value="ECO:0007669"/>
    <property type="project" value="InterPro"/>
</dbReference>
<evidence type="ECO:0000313" key="4">
    <source>
        <dbReference type="Proteomes" id="UP000051296"/>
    </source>
</evidence>
<dbReference type="PANTHER" id="PTHR41259">
    <property type="entry name" value="DOUBLE-STRAND BREAK REPAIR RAD50 ATPASE, PUTATIVE-RELATED"/>
    <property type="match status" value="1"/>
</dbReference>
<protein>
    <recommendedName>
        <fullName evidence="2">Rad50/SbcC-type AAA domain-containing protein</fullName>
    </recommendedName>
</protein>
<dbReference type="SUPFAM" id="SSF52540">
    <property type="entry name" value="P-loop containing nucleoside triphosphate hydrolases"/>
    <property type="match status" value="1"/>
</dbReference>
<sequence>MQIKRVQIDDFGQWQNKTFDFTSGLQVVAGLNGSGKTTLHRFILGMLFGFPRAKGRYVNTYESQKTGRYGGTLWFTQGQESYELSRHGRTKSKVTLINTETGQGFADPEQKLLACFAPLTAELYQTIYDFDQDNLLAVFQLTPAKFLATMRTIGLPKAQAWLKLADDWDKEAQAALGMTQQAKRPLNQALQQLREDKQRLQAAMVQRPALTSLEQAIQADQVALKEANQEQQAVQTAKQLAPLEAELRSLSTWLDEQPTIMSQDLVNAIQQDQAQLTYLKQAQVDLVNSSAIKQGITDWAKATEHVAPSKQVSTWFGYGVAALILLASLALQRAGLGLLLAGALIVMTWLSSQQKTATAAGKPGSRQAVNWEQKLKHLGFDVKGLTPAEALSKYEQQLQEQLRLREQAVTIQAKLLSHYQAVQVTNEDGFKQRLQIDQATQTAKTRVDLLKSQITALKATQRESATSHDALSADEMAQLQTRLASARLKKDAYLSDNQFQALRQQIVMEQTRLMNGLQDYFTARLAAKWIRMTLDQANADRWPQLIARTNDLVRTLTQGQLVSVDWQEKTFRVLDAQGQRLSLIELSRATAEQVYLALRLALIEQTPSRGVLPLLIDDAFVDFDDPRRASLMTVLQSFAEKGHQIIYFTKTTPDGLTGIQLTN</sequence>
<dbReference type="AlphaFoldDB" id="A0A0R2G1J4"/>
<dbReference type="eggNOG" id="COG1195">
    <property type="taxonomic scope" value="Bacteria"/>
</dbReference>
<name>A0A0R2G1J4_9LACO</name>
<organism evidence="3 4">
    <name type="scientific">Weissella halotolerans DSM 20190</name>
    <dbReference type="NCBI Taxonomy" id="1123500"/>
    <lineage>
        <taxon>Bacteria</taxon>
        <taxon>Bacillati</taxon>
        <taxon>Bacillota</taxon>
        <taxon>Bacilli</taxon>
        <taxon>Lactobacillales</taxon>
        <taxon>Lactobacillaceae</taxon>
        <taxon>Weissella</taxon>
    </lineage>
</organism>
<dbReference type="STRING" id="1123500.GCA_000420365_00387"/>
<dbReference type="InterPro" id="IPR027417">
    <property type="entry name" value="P-loop_NTPase"/>
</dbReference>
<dbReference type="EMBL" id="JQAX01000001">
    <property type="protein sequence ID" value="KRN33318.1"/>
    <property type="molecule type" value="Genomic_DNA"/>
</dbReference>
<gene>
    <name evidence="3" type="ORF">IV68_GL000116</name>
</gene>
<dbReference type="Proteomes" id="UP000051296">
    <property type="component" value="Unassembled WGS sequence"/>
</dbReference>
<dbReference type="FunCoup" id="A0A0R2G1J4">
    <property type="interactions" value="7"/>
</dbReference>
<accession>A0A0R2G1J4</accession>
<dbReference type="InterPro" id="IPR038729">
    <property type="entry name" value="Rad50/SbcC_AAA"/>
</dbReference>
<comment type="caution">
    <text evidence="3">The sequence shown here is derived from an EMBL/GenBank/DDBJ whole genome shotgun (WGS) entry which is preliminary data.</text>
</comment>
<reference evidence="3 4" key="1">
    <citation type="journal article" date="2015" name="Genome Announc.">
        <title>Expanding the biotechnology potential of lactobacilli through comparative genomics of 213 strains and associated genera.</title>
        <authorList>
            <person name="Sun Z."/>
            <person name="Harris H.M."/>
            <person name="McCann A."/>
            <person name="Guo C."/>
            <person name="Argimon S."/>
            <person name="Zhang W."/>
            <person name="Yang X."/>
            <person name="Jeffery I.B."/>
            <person name="Cooney J.C."/>
            <person name="Kagawa T.F."/>
            <person name="Liu W."/>
            <person name="Song Y."/>
            <person name="Salvetti E."/>
            <person name="Wrobel A."/>
            <person name="Rasinkangas P."/>
            <person name="Parkhill J."/>
            <person name="Rea M.C."/>
            <person name="O'Sullivan O."/>
            <person name="Ritari J."/>
            <person name="Douillard F.P."/>
            <person name="Paul Ross R."/>
            <person name="Yang R."/>
            <person name="Briner A.E."/>
            <person name="Felis G.E."/>
            <person name="de Vos W.M."/>
            <person name="Barrangou R."/>
            <person name="Klaenhammer T.R."/>
            <person name="Caufield P.W."/>
            <person name="Cui Y."/>
            <person name="Zhang H."/>
            <person name="O'Toole P.W."/>
        </authorList>
    </citation>
    <scope>NUCLEOTIDE SEQUENCE [LARGE SCALE GENOMIC DNA]</scope>
    <source>
        <strain evidence="3 4">DSM 20190</strain>
    </source>
</reference>
<dbReference type="Gene3D" id="3.40.50.300">
    <property type="entry name" value="P-loop containing nucleotide triphosphate hydrolases"/>
    <property type="match status" value="2"/>
</dbReference>
<dbReference type="OrthoDB" id="9764467at2"/>
<evidence type="ECO:0000313" key="3">
    <source>
        <dbReference type="EMBL" id="KRN33318.1"/>
    </source>
</evidence>
<dbReference type="RefSeq" id="WP_022791188.1">
    <property type="nucleotide sequence ID" value="NZ_ATUU01000001.1"/>
</dbReference>
<dbReference type="InParanoid" id="A0A0R2G1J4"/>